<reference evidence="1 2" key="1">
    <citation type="journal article" date="2012" name="J. Bacteriol.">
        <title>Complete Genome Sequence of the Fruiting Myxobacterium Corallococcus coralloides DSM 2259.</title>
        <authorList>
            <person name="Huntley S."/>
            <person name="Zhang Y."/>
            <person name="Treuner-Lange A."/>
            <person name="Kneip S."/>
            <person name="Sensen C.W."/>
            <person name="Sogaard-Andersen L."/>
        </authorList>
    </citation>
    <scope>NUCLEOTIDE SEQUENCE [LARGE SCALE GENOMIC DNA]</scope>
    <source>
        <strain evidence="2">ATCC 25202 / DSM 2259 / NBRC 100086 / M2</strain>
    </source>
</reference>
<dbReference type="KEGG" id="ccx:COCOR_01749"/>
<dbReference type="Proteomes" id="UP000007587">
    <property type="component" value="Chromosome"/>
</dbReference>
<dbReference type="HOGENOM" id="CLU_908244_0_0_7"/>
<keyword evidence="2" id="KW-1185">Reference proteome</keyword>
<gene>
    <name evidence="1" type="ordered locus">COCOR_01749</name>
</gene>
<sequence>MPLPRHDYVPQLAIVGNARLRGCDLRAQVIDDPGGAALVRGPDDFGGFALPDGGFEPSFYAWLDGMKARGLVALRVLTDSDPADWILTTPPHPLPRLPDFVLVFGDRETGYAFHFETGPTGTREVFVPVEVPRRVAVPTVDAAERELLEATRGYVRFLEGKVRRDDSTAVFYEKMGRDVLEQLTATEPRFQELLAERRKAQLHQLRKDYKPQPGYTKAMRPGVLEQADRVQRMTDFARVMEEAGLSWRTQRLALVSTGLYPLNMRHERTSEDTLPDYVHHPGYIAVGSRLAKAACDAHNAALNASA</sequence>
<proteinExistence type="predicted"/>
<dbReference type="EMBL" id="CP003389">
    <property type="protein sequence ID" value="AFE04269.1"/>
    <property type="molecule type" value="Genomic_DNA"/>
</dbReference>
<dbReference type="AlphaFoldDB" id="H8N1E1"/>
<reference evidence="2" key="2">
    <citation type="submission" date="2012-03" db="EMBL/GenBank/DDBJ databases">
        <title>Genome sequence of the fruiting myxobacterium Corallococcus coralloides DSM 2259.</title>
        <authorList>
            <person name="Huntley S."/>
            <person name="Zhang Y."/>
            <person name="Treuner-Lange A."/>
            <person name="Sensen C.W."/>
            <person name="Sogaard-Andersen L."/>
        </authorList>
    </citation>
    <scope>NUCLEOTIDE SEQUENCE [LARGE SCALE GENOMIC DNA]</scope>
    <source>
        <strain evidence="2">ATCC 25202 / DSM 2259 / NBRC 100086 / M2</strain>
    </source>
</reference>
<accession>H8N1E1</accession>
<dbReference type="InParanoid" id="H8N1E1"/>
<dbReference type="STRING" id="1144275.COCOR_01749"/>
<name>H8N1E1_CORCM</name>
<dbReference type="OrthoDB" id="5381610at2"/>
<protein>
    <submittedName>
        <fullName evidence="1">Uncharacterized protein</fullName>
    </submittedName>
</protein>
<evidence type="ECO:0000313" key="2">
    <source>
        <dbReference type="Proteomes" id="UP000007587"/>
    </source>
</evidence>
<dbReference type="RefSeq" id="WP_014394595.1">
    <property type="nucleotide sequence ID" value="NC_017030.1"/>
</dbReference>
<organism evidence="1 2">
    <name type="scientific">Corallococcus coralloides (strain ATCC 25202 / DSM 2259 / NBRC 100086 / M2)</name>
    <name type="common">Myxococcus coralloides</name>
    <dbReference type="NCBI Taxonomy" id="1144275"/>
    <lineage>
        <taxon>Bacteria</taxon>
        <taxon>Pseudomonadati</taxon>
        <taxon>Myxococcota</taxon>
        <taxon>Myxococcia</taxon>
        <taxon>Myxococcales</taxon>
        <taxon>Cystobacterineae</taxon>
        <taxon>Myxococcaceae</taxon>
        <taxon>Corallococcus</taxon>
    </lineage>
</organism>
<evidence type="ECO:0000313" key="1">
    <source>
        <dbReference type="EMBL" id="AFE04269.1"/>
    </source>
</evidence>